<reference evidence="3 4" key="1">
    <citation type="journal article" date="2010" name="J. Bacteriol.">
        <title>Complete genome sequence of the diesel-degrading Acinetobacter sp. strain DR1.</title>
        <authorList>
            <person name="Jung J."/>
            <person name="Baek J.H."/>
            <person name="Park W."/>
        </authorList>
    </citation>
    <scope>NUCLEOTIDE SEQUENCE [LARGE SCALE GENOMIC DNA]</scope>
    <source>
        <strain evidence="4">JCM 16667 / KCTC 23045 / DR1</strain>
    </source>
</reference>
<dbReference type="PANTHER" id="PTHR12715:SF4">
    <property type="entry name" value="EAMA DOMAIN-CONTAINING PROTEIN"/>
    <property type="match status" value="1"/>
</dbReference>
<keyword evidence="1" id="KW-0472">Membrane</keyword>
<feature type="domain" description="EamA" evidence="2">
    <location>
        <begin position="160"/>
        <end position="292"/>
    </location>
</feature>
<dbReference type="Proteomes" id="UP000000392">
    <property type="component" value="Chromosome"/>
</dbReference>
<name>A0AAN0P5K8_ACISD</name>
<feature type="transmembrane region" description="Helical" evidence="1">
    <location>
        <begin position="12"/>
        <end position="32"/>
    </location>
</feature>
<feature type="transmembrane region" description="Helical" evidence="1">
    <location>
        <begin position="159"/>
        <end position="177"/>
    </location>
</feature>
<dbReference type="KEGG" id="acd:AOLE_01855"/>
<dbReference type="InterPro" id="IPR052756">
    <property type="entry name" value="Alkyne_AA_exporter"/>
</dbReference>
<dbReference type="AlphaFoldDB" id="A0AAN0P5K8"/>
<dbReference type="PANTHER" id="PTHR12715">
    <property type="entry name" value="TRANSPORTER, DRUG/METABOLITE EXPORTER FAMILY"/>
    <property type="match status" value="1"/>
</dbReference>
<sequence>MAISLAAETQPPAFKLYLCIAVTVFCWGYSPIGVHSALHSYTPQHIALLRFLIASFFLLLLIMKKGVQPLKWKDAPALAVLGFFSVTLHHLLINTGQQYVTAVASSILSQSIPLFTFIISALLFKEKIRFKQWLCILLGLCGAVLVVSGDHGFGVPSPYSLLIVLAAIAWGLYFNLYKKFALNYDALSMMCYIIWFGTIPLLFYSAHLPHEILHATWQANMSVVLLGIFPSAMAYVLWGYVLKNMSLTIASNFLYCSPIVAMSLAVLFLNEKPSMMVLLGGVIIVGSLVWMNWKNNSCTKLSG</sequence>
<feature type="transmembrane region" description="Helical" evidence="1">
    <location>
        <begin position="275"/>
        <end position="293"/>
    </location>
</feature>
<dbReference type="Pfam" id="PF00892">
    <property type="entry name" value="EamA"/>
    <property type="match status" value="2"/>
</dbReference>
<evidence type="ECO:0000256" key="1">
    <source>
        <dbReference type="SAM" id="Phobius"/>
    </source>
</evidence>
<feature type="transmembrane region" description="Helical" evidence="1">
    <location>
        <begin position="189"/>
        <end position="207"/>
    </location>
</feature>
<feature type="transmembrane region" description="Helical" evidence="1">
    <location>
        <begin position="253"/>
        <end position="269"/>
    </location>
</feature>
<accession>A0AAN0P5K8</accession>
<proteinExistence type="predicted"/>
<dbReference type="InterPro" id="IPR000620">
    <property type="entry name" value="EamA_dom"/>
</dbReference>
<dbReference type="SUPFAM" id="SSF103481">
    <property type="entry name" value="Multidrug resistance efflux transporter EmrE"/>
    <property type="match status" value="2"/>
</dbReference>
<dbReference type="Gene3D" id="1.10.3730.20">
    <property type="match status" value="1"/>
</dbReference>
<dbReference type="GO" id="GO:0016020">
    <property type="term" value="C:membrane"/>
    <property type="evidence" value="ECO:0007669"/>
    <property type="project" value="InterPro"/>
</dbReference>
<dbReference type="EMBL" id="CP002080">
    <property type="protein sequence ID" value="ADI89274.1"/>
    <property type="molecule type" value="Genomic_DNA"/>
</dbReference>
<protein>
    <recommendedName>
        <fullName evidence="2">EamA domain-containing protein</fullName>
    </recommendedName>
</protein>
<evidence type="ECO:0000259" key="2">
    <source>
        <dbReference type="Pfam" id="PF00892"/>
    </source>
</evidence>
<evidence type="ECO:0000313" key="4">
    <source>
        <dbReference type="Proteomes" id="UP000000392"/>
    </source>
</evidence>
<feature type="domain" description="EamA" evidence="2">
    <location>
        <begin position="17"/>
        <end position="147"/>
    </location>
</feature>
<feature type="transmembrane region" description="Helical" evidence="1">
    <location>
        <begin position="44"/>
        <end position="63"/>
    </location>
</feature>
<feature type="transmembrane region" description="Helical" evidence="1">
    <location>
        <begin position="133"/>
        <end position="153"/>
    </location>
</feature>
<keyword evidence="1" id="KW-1133">Transmembrane helix</keyword>
<feature type="transmembrane region" description="Helical" evidence="1">
    <location>
        <begin position="219"/>
        <end position="241"/>
    </location>
</feature>
<dbReference type="RefSeq" id="WP_013196752.1">
    <property type="nucleotide sequence ID" value="NC_014259.1"/>
</dbReference>
<evidence type="ECO:0000313" key="3">
    <source>
        <dbReference type="EMBL" id="ADI89274.1"/>
    </source>
</evidence>
<dbReference type="GeneID" id="9380771"/>
<organism evidence="3 4">
    <name type="scientific">Acinetobacter oleivorans (strain JCM 16667 / KCTC 23045 / DR1)</name>
    <dbReference type="NCBI Taxonomy" id="436717"/>
    <lineage>
        <taxon>Bacteria</taxon>
        <taxon>Pseudomonadati</taxon>
        <taxon>Pseudomonadota</taxon>
        <taxon>Gammaproteobacteria</taxon>
        <taxon>Moraxellales</taxon>
        <taxon>Moraxellaceae</taxon>
        <taxon>Acinetobacter</taxon>
    </lineage>
</organism>
<keyword evidence="1" id="KW-0812">Transmembrane</keyword>
<feature type="transmembrane region" description="Helical" evidence="1">
    <location>
        <begin position="99"/>
        <end position="124"/>
    </location>
</feature>
<gene>
    <name evidence="3" type="ordered locus">AOLE_01855</name>
</gene>
<feature type="transmembrane region" description="Helical" evidence="1">
    <location>
        <begin position="75"/>
        <end position="93"/>
    </location>
</feature>
<dbReference type="InterPro" id="IPR037185">
    <property type="entry name" value="EmrE-like"/>
</dbReference>